<proteinExistence type="predicted"/>
<dbReference type="Proteomes" id="UP000267606">
    <property type="component" value="Unassembled WGS sequence"/>
</dbReference>
<evidence type="ECO:0000313" key="1">
    <source>
        <dbReference type="EMBL" id="VDO78856.1"/>
    </source>
</evidence>
<dbReference type="AlphaFoldDB" id="A0A183HW86"/>
<dbReference type="STRING" id="387005.A0A183HW86"/>
<evidence type="ECO:0000313" key="2">
    <source>
        <dbReference type="Proteomes" id="UP000267606"/>
    </source>
</evidence>
<gene>
    <name evidence="1" type="ORF">OFLC_LOCUS11744</name>
</gene>
<reference evidence="1 2" key="2">
    <citation type="submission" date="2018-11" db="EMBL/GenBank/DDBJ databases">
        <authorList>
            <consortium name="Pathogen Informatics"/>
        </authorList>
    </citation>
    <scope>NUCLEOTIDE SEQUENCE [LARGE SCALE GENOMIC DNA]</scope>
</reference>
<dbReference type="EMBL" id="UZAJ01017389">
    <property type="protein sequence ID" value="VDO78856.1"/>
    <property type="molecule type" value="Genomic_DNA"/>
</dbReference>
<reference evidence="3" key="1">
    <citation type="submission" date="2016-06" db="UniProtKB">
        <authorList>
            <consortium name="WormBaseParasite"/>
        </authorList>
    </citation>
    <scope>IDENTIFICATION</scope>
</reference>
<accession>A0A183HW86</accession>
<organism evidence="3">
    <name type="scientific">Onchocerca flexuosa</name>
    <dbReference type="NCBI Taxonomy" id="387005"/>
    <lineage>
        <taxon>Eukaryota</taxon>
        <taxon>Metazoa</taxon>
        <taxon>Ecdysozoa</taxon>
        <taxon>Nematoda</taxon>
        <taxon>Chromadorea</taxon>
        <taxon>Rhabditida</taxon>
        <taxon>Spirurina</taxon>
        <taxon>Spiruromorpha</taxon>
        <taxon>Filarioidea</taxon>
        <taxon>Onchocercidae</taxon>
        <taxon>Onchocerca</taxon>
    </lineage>
</organism>
<evidence type="ECO:0000313" key="3">
    <source>
        <dbReference type="WBParaSite" id="OFLC_0001174801-mRNA-1"/>
    </source>
</evidence>
<sequence length="78" mass="8899">MIAQKAGSDAGTDGYVDLKRDDDLSVGYQLTTEDSKRLKNIEQALQEQRQLLETIASQNHQVFQLTPLFLPFSSYFFK</sequence>
<keyword evidence="2" id="KW-1185">Reference proteome</keyword>
<dbReference type="WBParaSite" id="OFLC_0001174801-mRNA-1">
    <property type="protein sequence ID" value="OFLC_0001174801-mRNA-1"/>
    <property type="gene ID" value="OFLC_0001174801"/>
</dbReference>
<name>A0A183HW86_9BILA</name>
<protein>
    <submittedName>
        <fullName evidence="3">Lipoprotein</fullName>
    </submittedName>
</protein>